<feature type="region of interest" description="Disordered" evidence="1">
    <location>
        <begin position="496"/>
        <end position="527"/>
    </location>
</feature>
<dbReference type="EMBL" id="MNUE01000073">
    <property type="protein sequence ID" value="OJD29748.1"/>
    <property type="molecule type" value="Genomic_DNA"/>
</dbReference>
<feature type="compositionally biased region" description="Low complexity" evidence="1">
    <location>
        <begin position="629"/>
        <end position="641"/>
    </location>
</feature>
<keyword evidence="3" id="KW-1185">Reference proteome</keyword>
<feature type="compositionally biased region" description="Low complexity" evidence="1">
    <location>
        <begin position="13"/>
        <end position="41"/>
    </location>
</feature>
<evidence type="ECO:0000313" key="2">
    <source>
        <dbReference type="EMBL" id="OJD29748.1"/>
    </source>
</evidence>
<feature type="compositionally biased region" description="Basic and acidic residues" evidence="1">
    <location>
        <begin position="505"/>
        <end position="524"/>
    </location>
</feature>
<dbReference type="PANTHER" id="PTHR21166">
    <property type="entry name" value="CELL DIVISION CONTROL PROTEIN 24 OB DOMAIN-CONTAINING PROTEIN-RELATED"/>
    <property type="match status" value="1"/>
</dbReference>
<dbReference type="InterPro" id="IPR012340">
    <property type="entry name" value="NA-bd_OB-fold"/>
</dbReference>
<dbReference type="Proteomes" id="UP000183809">
    <property type="component" value="Unassembled WGS sequence"/>
</dbReference>
<dbReference type="PANTHER" id="PTHR21166:SF2">
    <property type="entry name" value="CELL DIVISION CONTROL PROTEIN 24 OB DOMAIN-CONTAINING PROTEIN-RELATED"/>
    <property type="match status" value="1"/>
</dbReference>
<dbReference type="GO" id="GO:0003697">
    <property type="term" value="F:single-stranded DNA binding"/>
    <property type="evidence" value="ECO:0007669"/>
    <property type="project" value="TreeGrafter"/>
</dbReference>
<dbReference type="Gene3D" id="2.40.50.140">
    <property type="entry name" value="Nucleic acid-binding proteins"/>
    <property type="match status" value="1"/>
</dbReference>
<dbReference type="InterPro" id="IPR052469">
    <property type="entry name" value="MEIOB"/>
</dbReference>
<reference evidence="2 3" key="1">
    <citation type="submission" date="2016-10" db="EMBL/GenBank/DDBJ databases">
        <title>Proteomics and genomics reveal pathogen-plant mechanisms compatible with a hemibiotrophic lifestyle of Diplodia corticola.</title>
        <authorList>
            <person name="Fernandes I."/>
            <person name="De Jonge R."/>
            <person name="Van De Peer Y."/>
            <person name="Devreese B."/>
            <person name="Alves A."/>
            <person name="Esteves A.C."/>
        </authorList>
    </citation>
    <scope>NUCLEOTIDE SEQUENCE [LARGE SCALE GENOMIC DNA]</scope>
    <source>
        <strain evidence="2 3">CBS 112549</strain>
    </source>
</reference>
<dbReference type="AlphaFoldDB" id="A0A1J9RPA0"/>
<sequence>MPSQSASIQSYFPPLSSPVTSQLSSQSPPEPRNSSNNASSSRATTAALHGKPMPPDQPIAASPTFIPGDGFTPDELATGTNNSTKPMSLIAYNNPFTPRHGVPYKEVSLRDLRPTVTTNEGVCFTGRVLNVYSGPPAADMATYPNKAPRGAAGCVKCTVGDGEGVAVVRVWHSNQTRYPLHLGVLVTVWTTHVFFVAGGGHYDTTAGAELGGRKQQLYTSVFPERERGCHVQIHPNGVEENRMRCRKPLPLGGSGGGDHGGVQQMNITKELMTLAAFAKGGHERADVKVLVCVKSVGARKKVTRKDGHPTETTTIHLLDHTTASTSTFASLTLWGDAAAATTTWIPHSTVLLLTRLGCRVVVSSNNNNTNATPSSTSATGSSSSFITSDDATSSPTHIWLSLTAASLVEVDPCPLRDAEWLRGYARRLLLANRGSPCTVASCLPSSSSSSSSSPTAVAGSFPLPFPPLAQIESAEKRVLYRIADIDEVARGCTSSTTTTTAIGQKNEKERGAEHEGGGEREKKKGPPTIVGFMSVLLTQINLVSLYRRGALACGKCPRCGGAVFANAVVGRCAWCCSSSSPSSTSPTPRKLYSSSPSTLGGDDGRGTATHGDGTTRRDGNGTGTGTGSTHGNATTTTTTGGNPQPPAHHHHHEKQNKKPKPEASVPLELNPHILGPLIDETGVVAAGRLVVVPEAWAQLFGCGSVAGFFAALAEVAAEDGGGVSVVVEGLRRLEARMAWVRVTLVVGWVEGWGVGAVPVPVAGAGVGGDGDGDELGAGAGVGRLCVLGVRE</sequence>
<organism evidence="2 3">
    <name type="scientific">Diplodia corticola</name>
    <dbReference type="NCBI Taxonomy" id="236234"/>
    <lineage>
        <taxon>Eukaryota</taxon>
        <taxon>Fungi</taxon>
        <taxon>Dikarya</taxon>
        <taxon>Ascomycota</taxon>
        <taxon>Pezizomycotina</taxon>
        <taxon>Dothideomycetes</taxon>
        <taxon>Dothideomycetes incertae sedis</taxon>
        <taxon>Botryosphaeriales</taxon>
        <taxon>Botryosphaeriaceae</taxon>
        <taxon>Diplodia</taxon>
    </lineage>
</organism>
<dbReference type="GO" id="GO:0000712">
    <property type="term" value="P:resolution of meiotic recombination intermediates"/>
    <property type="evidence" value="ECO:0007669"/>
    <property type="project" value="TreeGrafter"/>
</dbReference>
<dbReference type="GeneID" id="31019165"/>
<feature type="compositionally biased region" description="Polar residues" evidence="1">
    <location>
        <begin position="1"/>
        <end position="10"/>
    </location>
</feature>
<gene>
    <name evidence="2" type="ORF">BKCO1_7300043</name>
</gene>
<dbReference type="RefSeq" id="XP_020126008.1">
    <property type="nucleotide sequence ID" value="XM_020278903.1"/>
</dbReference>
<proteinExistence type="predicted"/>
<feature type="compositionally biased region" description="Basic residues" evidence="1">
    <location>
        <begin position="647"/>
        <end position="658"/>
    </location>
</feature>
<evidence type="ECO:0000313" key="3">
    <source>
        <dbReference type="Proteomes" id="UP000183809"/>
    </source>
</evidence>
<dbReference type="OrthoDB" id="3248508at2759"/>
<protein>
    <submittedName>
        <fullName evidence="2">Nucleic acid-binding protein</fullName>
    </submittedName>
</protein>
<feature type="region of interest" description="Disordered" evidence="1">
    <location>
        <begin position="579"/>
        <end position="667"/>
    </location>
</feature>
<name>A0A1J9RPA0_9PEZI</name>
<accession>A0A1J9RPA0</accession>
<feature type="compositionally biased region" description="Low complexity" evidence="1">
    <location>
        <begin position="579"/>
        <end position="588"/>
    </location>
</feature>
<dbReference type="GO" id="GO:0008310">
    <property type="term" value="F:single-stranded DNA 3'-5' DNA exonuclease activity"/>
    <property type="evidence" value="ECO:0007669"/>
    <property type="project" value="TreeGrafter"/>
</dbReference>
<evidence type="ECO:0000256" key="1">
    <source>
        <dbReference type="SAM" id="MobiDB-lite"/>
    </source>
</evidence>
<comment type="caution">
    <text evidence="2">The sequence shown here is derived from an EMBL/GenBank/DDBJ whole genome shotgun (WGS) entry which is preliminary data.</text>
</comment>
<feature type="region of interest" description="Disordered" evidence="1">
    <location>
        <begin position="365"/>
        <end position="386"/>
    </location>
</feature>
<feature type="region of interest" description="Disordered" evidence="1">
    <location>
        <begin position="1"/>
        <end position="84"/>
    </location>
</feature>